<evidence type="ECO:0000313" key="3">
    <source>
        <dbReference type="EMBL" id="UOQ94556.1"/>
    </source>
</evidence>
<dbReference type="Pfam" id="PF16868">
    <property type="entry name" value="NMT1_3"/>
    <property type="match status" value="1"/>
</dbReference>
<dbReference type="SUPFAM" id="SSF53850">
    <property type="entry name" value="Periplasmic binding protein-like II"/>
    <property type="match status" value="1"/>
</dbReference>
<protein>
    <submittedName>
        <fullName evidence="3">TAXI family TRAP transporter solute-binding subunit</fullName>
    </submittedName>
</protein>
<organism evidence="3 4">
    <name type="scientific">Halobacillus shinanisalinarum</name>
    <dbReference type="NCBI Taxonomy" id="2932258"/>
    <lineage>
        <taxon>Bacteria</taxon>
        <taxon>Bacillati</taxon>
        <taxon>Bacillota</taxon>
        <taxon>Bacilli</taxon>
        <taxon>Bacillales</taxon>
        <taxon>Bacillaceae</taxon>
        <taxon>Halobacillus</taxon>
    </lineage>
</organism>
<feature type="compositionally biased region" description="Gly residues" evidence="1">
    <location>
        <begin position="25"/>
        <end position="40"/>
    </location>
</feature>
<evidence type="ECO:0000256" key="2">
    <source>
        <dbReference type="SAM" id="SignalP"/>
    </source>
</evidence>
<dbReference type="InterPro" id="IPR011852">
    <property type="entry name" value="TRAP_TAXI"/>
</dbReference>
<dbReference type="EMBL" id="CP095074">
    <property type="protein sequence ID" value="UOQ94556.1"/>
    <property type="molecule type" value="Genomic_DNA"/>
</dbReference>
<gene>
    <name evidence="3" type="ORF">MUO14_06290</name>
</gene>
<feature type="chain" id="PRO_5047272398" evidence="2">
    <location>
        <begin position="24"/>
        <end position="338"/>
    </location>
</feature>
<keyword evidence="2" id="KW-0732">Signal</keyword>
<dbReference type="NCBIfam" id="TIGR02122">
    <property type="entry name" value="TRAP_TAXI"/>
    <property type="match status" value="1"/>
</dbReference>
<feature type="region of interest" description="Disordered" evidence="1">
    <location>
        <begin position="25"/>
        <end position="48"/>
    </location>
</feature>
<accession>A0ABY4H281</accession>
<dbReference type="Proteomes" id="UP000831880">
    <property type="component" value="Chromosome"/>
</dbReference>
<dbReference type="PANTHER" id="PTHR42941">
    <property type="entry name" value="SLL1037 PROTEIN"/>
    <property type="match status" value="1"/>
</dbReference>
<dbReference type="RefSeq" id="WP_244754356.1">
    <property type="nucleotide sequence ID" value="NZ_CP095074.1"/>
</dbReference>
<evidence type="ECO:0000313" key="4">
    <source>
        <dbReference type="Proteomes" id="UP000831880"/>
    </source>
</evidence>
<dbReference type="CDD" id="cd13520">
    <property type="entry name" value="PBP2_TAXI_TRAP"/>
    <property type="match status" value="1"/>
</dbReference>
<name>A0ABY4H281_9BACI</name>
<sequence>MKKRTLFLFVLVLTIGMILSACGESGKGGGSSNGEGGSEGGEAKTNLTMGTGSVGGVYYPLGGEMANLWTDNIDVEGFDVSSVESGASVENIAKIQAGEFQLGIAQNTTMINATEGKGEFEGKKMDNVGVIGSLYPEALQVVTLDSTGIESIEDLKGKRVAIGPPGGATREAAELVLSAYGLEEGDYEAYEEGFGDAKSKLQNGTIDASFAVVGVPSSTTDELAAATNEVNFLDIEGEALKKVTENSQYEAYTVEPGTYEWQDEPVQTVTAMALLLASKDQVSEDLAYKMTKTLYEQAGEMTIAQAKLITNDSALTGAKDLPLHPGAEKYFKEAGIIE</sequence>
<dbReference type="PROSITE" id="PS51257">
    <property type="entry name" value="PROKAR_LIPOPROTEIN"/>
    <property type="match status" value="1"/>
</dbReference>
<keyword evidence="4" id="KW-1185">Reference proteome</keyword>
<dbReference type="PANTHER" id="PTHR42941:SF1">
    <property type="entry name" value="SLL1037 PROTEIN"/>
    <property type="match status" value="1"/>
</dbReference>
<evidence type="ECO:0000256" key="1">
    <source>
        <dbReference type="SAM" id="MobiDB-lite"/>
    </source>
</evidence>
<proteinExistence type="predicted"/>
<dbReference type="Gene3D" id="3.40.190.10">
    <property type="entry name" value="Periplasmic binding protein-like II"/>
    <property type="match status" value="2"/>
</dbReference>
<feature type="signal peptide" evidence="2">
    <location>
        <begin position="1"/>
        <end position="23"/>
    </location>
</feature>
<reference evidence="3 4" key="1">
    <citation type="submission" date="2022-04" db="EMBL/GenBank/DDBJ databases">
        <title>Halobacillus sp. isolated from saltern.</title>
        <authorList>
            <person name="Won M."/>
            <person name="Lee C.-M."/>
            <person name="Woen H.-Y."/>
            <person name="Kwon S.-W."/>
        </authorList>
    </citation>
    <scope>NUCLEOTIDE SEQUENCE [LARGE SCALE GENOMIC DNA]</scope>
    <source>
        <strain evidence="3 4">SSTM10-2</strain>
    </source>
</reference>